<dbReference type="Pfam" id="PF01988">
    <property type="entry name" value="VIT1"/>
    <property type="match status" value="1"/>
</dbReference>
<dbReference type="GO" id="GO:0005384">
    <property type="term" value="F:manganese ion transmembrane transporter activity"/>
    <property type="evidence" value="ECO:0007669"/>
    <property type="project" value="InterPro"/>
</dbReference>
<comment type="similarity">
    <text evidence="2">Belongs to the CCC1 family.</text>
</comment>
<organism evidence="8 9">
    <name type="scientific">Podospora fimiseda</name>
    <dbReference type="NCBI Taxonomy" id="252190"/>
    <lineage>
        <taxon>Eukaryota</taxon>
        <taxon>Fungi</taxon>
        <taxon>Dikarya</taxon>
        <taxon>Ascomycota</taxon>
        <taxon>Pezizomycotina</taxon>
        <taxon>Sordariomycetes</taxon>
        <taxon>Sordariomycetidae</taxon>
        <taxon>Sordariales</taxon>
        <taxon>Podosporaceae</taxon>
        <taxon>Podospora</taxon>
    </lineage>
</organism>
<comment type="subcellular location">
    <subcellularLocation>
        <location evidence="1">Endomembrane system</location>
        <topology evidence="1">Multi-pass membrane protein</topology>
    </subcellularLocation>
</comment>
<keyword evidence="3 7" id="KW-0812">Transmembrane</keyword>
<reference evidence="8" key="2">
    <citation type="submission" date="2023-05" db="EMBL/GenBank/DDBJ databases">
        <authorList>
            <consortium name="Lawrence Berkeley National Laboratory"/>
            <person name="Steindorff A."/>
            <person name="Hensen N."/>
            <person name="Bonometti L."/>
            <person name="Westerberg I."/>
            <person name="Brannstrom I.O."/>
            <person name="Guillou S."/>
            <person name="Cros-Aarteil S."/>
            <person name="Calhoun S."/>
            <person name="Haridas S."/>
            <person name="Kuo A."/>
            <person name="Mondo S."/>
            <person name="Pangilinan J."/>
            <person name="Riley R."/>
            <person name="Labutti K."/>
            <person name="Andreopoulos B."/>
            <person name="Lipzen A."/>
            <person name="Chen C."/>
            <person name="Yanf M."/>
            <person name="Daum C."/>
            <person name="Ng V."/>
            <person name="Clum A."/>
            <person name="Ohm R."/>
            <person name="Martin F."/>
            <person name="Silar P."/>
            <person name="Natvig D."/>
            <person name="Lalanne C."/>
            <person name="Gautier V."/>
            <person name="Ament-Velasquez S.L."/>
            <person name="Kruys A."/>
            <person name="Hutchinson M.I."/>
            <person name="Powell A.J."/>
            <person name="Barry K."/>
            <person name="Miller A.N."/>
            <person name="Grigoriev I.V."/>
            <person name="Debuchy R."/>
            <person name="Gladieux P."/>
            <person name="Thoren M.H."/>
            <person name="Johannesson H."/>
        </authorList>
    </citation>
    <scope>NUCLEOTIDE SEQUENCE</scope>
    <source>
        <strain evidence="8">CBS 990.96</strain>
    </source>
</reference>
<feature type="transmembrane region" description="Helical" evidence="7">
    <location>
        <begin position="206"/>
        <end position="229"/>
    </location>
</feature>
<keyword evidence="4 7" id="KW-1133">Transmembrane helix</keyword>
<evidence type="ECO:0000256" key="6">
    <source>
        <dbReference type="SAM" id="MobiDB-lite"/>
    </source>
</evidence>
<dbReference type="Proteomes" id="UP001301958">
    <property type="component" value="Unassembled WGS sequence"/>
</dbReference>
<evidence type="ECO:0000256" key="5">
    <source>
        <dbReference type="ARBA" id="ARBA00023136"/>
    </source>
</evidence>
<reference evidence="8" key="1">
    <citation type="journal article" date="2023" name="Mol. Phylogenet. Evol.">
        <title>Genome-scale phylogeny and comparative genomics of the fungal order Sordariales.</title>
        <authorList>
            <person name="Hensen N."/>
            <person name="Bonometti L."/>
            <person name="Westerberg I."/>
            <person name="Brannstrom I.O."/>
            <person name="Guillou S."/>
            <person name="Cros-Aarteil S."/>
            <person name="Calhoun S."/>
            <person name="Haridas S."/>
            <person name="Kuo A."/>
            <person name="Mondo S."/>
            <person name="Pangilinan J."/>
            <person name="Riley R."/>
            <person name="LaButti K."/>
            <person name="Andreopoulos B."/>
            <person name="Lipzen A."/>
            <person name="Chen C."/>
            <person name="Yan M."/>
            <person name="Daum C."/>
            <person name="Ng V."/>
            <person name="Clum A."/>
            <person name="Steindorff A."/>
            <person name="Ohm R.A."/>
            <person name="Martin F."/>
            <person name="Silar P."/>
            <person name="Natvig D.O."/>
            <person name="Lalanne C."/>
            <person name="Gautier V."/>
            <person name="Ament-Velasquez S.L."/>
            <person name="Kruys A."/>
            <person name="Hutchinson M.I."/>
            <person name="Powell A.J."/>
            <person name="Barry K."/>
            <person name="Miller A.N."/>
            <person name="Grigoriev I.V."/>
            <person name="Debuchy R."/>
            <person name="Gladieux P."/>
            <person name="Hiltunen Thoren M."/>
            <person name="Johannesson H."/>
        </authorList>
    </citation>
    <scope>NUCLEOTIDE SEQUENCE</scope>
    <source>
        <strain evidence="8">CBS 990.96</strain>
    </source>
</reference>
<feature type="compositionally biased region" description="Low complexity" evidence="6">
    <location>
        <begin position="136"/>
        <end position="147"/>
    </location>
</feature>
<sequence length="297" mass="31101">MSTLNHHLSRIFGRGVPPTSPPHSLPLYESLPLDNRKSSSDDSTSDTHYSAPLSSSSTSCPSSSSTPTISLPTFLSNLTLGFADGLTVPFALTAGLSSLGNTKTVIYAGMAEICAGSISMGIGGNLAAKSGEHQSSDSPSPSLAQSPTTTSGLSSEEHLLQDEEEKSSLADYKIQIMGLDLPAQIKDQILCHLNGNFVMEEKECPVLLGLSVSLGYLLGGIIPLFPYFFLGENDDPVSKGLTWSFGVCVVALFVFGFGKGWMLGWGGKISSSKRMVLLGSLAAGAAVLCVRAFEGLS</sequence>
<evidence type="ECO:0000256" key="2">
    <source>
        <dbReference type="ARBA" id="ARBA00007049"/>
    </source>
</evidence>
<protein>
    <submittedName>
        <fullName evidence="8">Vacuolar iron transporter protein</fullName>
    </submittedName>
</protein>
<dbReference type="EMBL" id="MU865361">
    <property type="protein sequence ID" value="KAK4225714.1"/>
    <property type="molecule type" value="Genomic_DNA"/>
</dbReference>
<keyword evidence="5 7" id="KW-0472">Membrane</keyword>
<dbReference type="InterPro" id="IPR008217">
    <property type="entry name" value="Ccc1_fam"/>
</dbReference>
<evidence type="ECO:0000256" key="3">
    <source>
        <dbReference type="ARBA" id="ARBA00022692"/>
    </source>
</evidence>
<evidence type="ECO:0000256" key="1">
    <source>
        <dbReference type="ARBA" id="ARBA00004127"/>
    </source>
</evidence>
<feature type="compositionally biased region" description="Low complexity" evidence="6">
    <location>
        <begin position="46"/>
        <end position="66"/>
    </location>
</feature>
<evidence type="ECO:0000313" key="9">
    <source>
        <dbReference type="Proteomes" id="UP001301958"/>
    </source>
</evidence>
<comment type="caution">
    <text evidence="8">The sequence shown here is derived from an EMBL/GenBank/DDBJ whole genome shotgun (WGS) entry which is preliminary data.</text>
</comment>
<feature type="region of interest" description="Disordered" evidence="6">
    <location>
        <begin position="128"/>
        <end position="160"/>
    </location>
</feature>
<dbReference type="PANTHER" id="PTHR31851">
    <property type="entry name" value="FE(2+)/MN(2+) TRANSPORTER PCL1"/>
    <property type="match status" value="1"/>
</dbReference>
<evidence type="ECO:0000313" key="8">
    <source>
        <dbReference type="EMBL" id="KAK4225714.1"/>
    </source>
</evidence>
<feature type="region of interest" description="Disordered" evidence="6">
    <location>
        <begin position="11"/>
        <end position="66"/>
    </location>
</feature>
<evidence type="ECO:0000256" key="7">
    <source>
        <dbReference type="SAM" id="Phobius"/>
    </source>
</evidence>
<evidence type="ECO:0000256" key="4">
    <source>
        <dbReference type="ARBA" id="ARBA00022989"/>
    </source>
</evidence>
<dbReference type="GO" id="GO:0012505">
    <property type="term" value="C:endomembrane system"/>
    <property type="evidence" value="ECO:0007669"/>
    <property type="project" value="UniProtKB-SubCell"/>
</dbReference>
<gene>
    <name evidence="8" type="ORF">QBC38DRAFT_530357</name>
</gene>
<keyword evidence="9" id="KW-1185">Reference proteome</keyword>
<accession>A0AAN7BLY5</accession>
<feature type="transmembrane region" description="Helical" evidence="7">
    <location>
        <begin position="241"/>
        <end position="263"/>
    </location>
</feature>
<name>A0AAN7BLY5_9PEZI</name>
<proteinExistence type="inferred from homology"/>
<dbReference type="GO" id="GO:0030026">
    <property type="term" value="P:intracellular manganese ion homeostasis"/>
    <property type="evidence" value="ECO:0007669"/>
    <property type="project" value="InterPro"/>
</dbReference>
<dbReference type="AlphaFoldDB" id="A0AAN7BLY5"/>